<dbReference type="InterPro" id="IPR011249">
    <property type="entry name" value="Metalloenz_LuxS/M16"/>
</dbReference>
<organism evidence="1 2">
    <name type="scientific">Caldisericum exile</name>
    <dbReference type="NCBI Taxonomy" id="693075"/>
    <lineage>
        <taxon>Bacteria</taxon>
        <taxon>Pseudomonadati</taxon>
        <taxon>Caldisericota/Cryosericota group</taxon>
        <taxon>Caldisericota</taxon>
        <taxon>Caldisericia</taxon>
        <taxon>Caldisericales</taxon>
        <taxon>Caldisericaceae</taxon>
        <taxon>Caldisericum</taxon>
    </lineage>
</organism>
<dbReference type="EMBL" id="PNIX01000201">
    <property type="protein sequence ID" value="PMP82528.1"/>
    <property type="molecule type" value="Genomic_DNA"/>
</dbReference>
<proteinExistence type="predicted"/>
<dbReference type="Proteomes" id="UP000236910">
    <property type="component" value="Unassembled WGS sequence"/>
</dbReference>
<evidence type="ECO:0000313" key="2">
    <source>
        <dbReference type="Proteomes" id="UP000236910"/>
    </source>
</evidence>
<dbReference type="GO" id="GO:0046872">
    <property type="term" value="F:metal ion binding"/>
    <property type="evidence" value="ECO:0007669"/>
    <property type="project" value="InterPro"/>
</dbReference>
<dbReference type="SUPFAM" id="SSF63411">
    <property type="entry name" value="LuxS/MPP-like metallohydrolase"/>
    <property type="match status" value="1"/>
</dbReference>
<sequence length="104" mass="11684">MPKYEKVAKEIIFEELNSVKEKGFTHDEFVNAKNYLLGSMILGLESTSSRMQKNGVSGLMQGYIRSVEAIIKEIEGIEKDEFDSYLKNLLDGTYGTVRVGKIDG</sequence>
<dbReference type="AlphaFoldDB" id="A0A2J6X6P9"/>
<dbReference type="Gene3D" id="3.30.830.10">
    <property type="entry name" value="Metalloenzyme, LuxS/M16 peptidase-like"/>
    <property type="match status" value="1"/>
</dbReference>
<accession>A0A2J6X6P9</accession>
<gene>
    <name evidence="1" type="ORF">C0175_03440</name>
</gene>
<evidence type="ECO:0000313" key="1">
    <source>
        <dbReference type="EMBL" id="PMP82528.1"/>
    </source>
</evidence>
<name>A0A2J6X6P9_9BACT</name>
<protein>
    <submittedName>
        <fullName evidence="1">Uncharacterized protein</fullName>
    </submittedName>
</protein>
<comment type="caution">
    <text evidence="1">The sequence shown here is derived from an EMBL/GenBank/DDBJ whole genome shotgun (WGS) entry which is preliminary data.</text>
</comment>
<reference evidence="1 2" key="1">
    <citation type="submission" date="2018-01" db="EMBL/GenBank/DDBJ databases">
        <title>Metagenomic assembled genomes from two thermal pools in the Uzon Caldera, Kamchatka, Russia.</title>
        <authorList>
            <person name="Wilkins L."/>
            <person name="Ettinger C."/>
        </authorList>
    </citation>
    <scope>NUCLEOTIDE SEQUENCE [LARGE SCALE GENOMIC DNA]</scope>
    <source>
        <strain evidence="1">ARK-10</strain>
    </source>
</reference>